<evidence type="ECO:0000313" key="2">
    <source>
        <dbReference type="EMBL" id="SPC98097.1"/>
    </source>
</evidence>
<feature type="region of interest" description="Disordered" evidence="1">
    <location>
        <begin position="1"/>
        <end position="26"/>
    </location>
</feature>
<organism evidence="2">
    <name type="scientific">Fagus sylvatica</name>
    <name type="common">Beechnut</name>
    <dbReference type="NCBI Taxonomy" id="28930"/>
    <lineage>
        <taxon>Eukaryota</taxon>
        <taxon>Viridiplantae</taxon>
        <taxon>Streptophyta</taxon>
        <taxon>Embryophyta</taxon>
        <taxon>Tracheophyta</taxon>
        <taxon>Spermatophyta</taxon>
        <taxon>Magnoliopsida</taxon>
        <taxon>eudicotyledons</taxon>
        <taxon>Gunneridae</taxon>
        <taxon>Pentapetalae</taxon>
        <taxon>rosids</taxon>
        <taxon>fabids</taxon>
        <taxon>Fagales</taxon>
        <taxon>Fagaceae</taxon>
        <taxon>Fagus</taxon>
    </lineage>
</organism>
<sequence>MCEQKSTQTSSKVDKKEPIETDNGKQNYQTVIPDAWVRQIKDQLIRADYSSQQQETVPIYEEVQRALRDASKDFEQPRNSIAHTIAEFVHSQPLICKMELKKDFCSSVVCEVMQFDFALLLVLYPITDNIKPIAQPVFEVISMENGVVCYSGEFRSDDDLKDGLQFHSL</sequence>
<accession>A0A2N9G617</accession>
<gene>
    <name evidence="2" type="ORF">FSB_LOCUS25979</name>
</gene>
<reference evidence="2" key="1">
    <citation type="submission" date="2018-02" db="EMBL/GenBank/DDBJ databases">
        <authorList>
            <person name="Cohen D.B."/>
            <person name="Kent A.D."/>
        </authorList>
    </citation>
    <scope>NUCLEOTIDE SEQUENCE</scope>
</reference>
<proteinExistence type="predicted"/>
<feature type="compositionally biased region" description="Polar residues" evidence="1">
    <location>
        <begin position="1"/>
        <end position="11"/>
    </location>
</feature>
<dbReference type="AlphaFoldDB" id="A0A2N9G617"/>
<evidence type="ECO:0000256" key="1">
    <source>
        <dbReference type="SAM" id="MobiDB-lite"/>
    </source>
</evidence>
<feature type="compositionally biased region" description="Basic and acidic residues" evidence="1">
    <location>
        <begin position="12"/>
        <end position="23"/>
    </location>
</feature>
<name>A0A2N9G617_FAGSY</name>
<protein>
    <submittedName>
        <fullName evidence="2">Uncharacterized protein</fullName>
    </submittedName>
</protein>
<dbReference type="EMBL" id="OIVN01001832">
    <property type="protein sequence ID" value="SPC98097.1"/>
    <property type="molecule type" value="Genomic_DNA"/>
</dbReference>